<evidence type="ECO:0000256" key="2">
    <source>
        <dbReference type="ARBA" id="ARBA00006275"/>
    </source>
</evidence>
<gene>
    <name evidence="10" type="ORF">DW789_15595</name>
</gene>
<comment type="caution">
    <text evidence="10">The sequence shown here is derived from an EMBL/GenBank/DDBJ whole genome shotgun (WGS) entry which is preliminary data.</text>
</comment>
<sequence length="683" mass="76379">MKTFSNSILMASALVASLAFTSCSDFLDREPLSDGTEAITFHNAEQFQQAADALYGPLPQWKNCTGFMDQNLDISGLASSGGTSVPETDGSWNFGDIRTCCILIEKAEEYTTDIDNSDIAASVGTAHFFRAYHHFALLRRYGGVPIIDHRMDLDDEVMYGPRNSRYEVVNFIISDLTRAINLLPEDKNLTDAERGRVGKDAAKALLARVLLYEGTWEKYVPAIGLDLDGDGVSSGAGKQKPEGYYSIDKMFSEAKRLSAEVIDEAESNGTYSLWNECDSLSYYYLFNIDDKGGNICNFKGAGKKTNREFILFTKYDYDLRRGGTNLTHRIITWGGTNISASFGESFLCRNGLPIRISYTGNMADAQNNPEFMGYGEFASEFRNRDYRFVGCAYLPDRSTWSSRDLDNRKCTVLGQPYPTPAFPERSDDPTFPGNGDTYDQVKDEPAYSSPSLITRPVLRGGNLGTYGSRKYLSEGANRPDNTESADIPVIRLAELYLIYAEASCELGNGEISDQDLDYSINKTRRRAGVAPLTNALIANVWDAGYFDHATGHTICKKMTMLDEIRRERTCELFGEGFRLDDLKRWGIAHINLTGQKLGRHVLNTAYTKYRSNDATYYGQPCYFPEAYPLVYGVYEGSGESDPDYGRSIATSSDNLFFQVRDYLSPLPLEQIRLNPQLKQNPGW</sequence>
<feature type="signal peptide" evidence="7">
    <location>
        <begin position="1"/>
        <end position="21"/>
    </location>
</feature>
<evidence type="ECO:0000259" key="8">
    <source>
        <dbReference type="Pfam" id="PF07980"/>
    </source>
</evidence>
<feature type="domain" description="RagB/SusD" evidence="8">
    <location>
        <begin position="330"/>
        <end position="683"/>
    </location>
</feature>
<dbReference type="SUPFAM" id="SSF48452">
    <property type="entry name" value="TPR-like"/>
    <property type="match status" value="1"/>
</dbReference>
<keyword evidence="4" id="KW-0472">Membrane</keyword>
<evidence type="ECO:0000259" key="9">
    <source>
        <dbReference type="Pfam" id="PF14322"/>
    </source>
</evidence>
<keyword evidence="3 7" id="KW-0732">Signal</keyword>
<dbReference type="PROSITE" id="PS51257">
    <property type="entry name" value="PROKAR_LIPOPROTEIN"/>
    <property type="match status" value="1"/>
</dbReference>
<dbReference type="Pfam" id="PF14322">
    <property type="entry name" value="SusD-like_3"/>
    <property type="match status" value="1"/>
</dbReference>
<feature type="domain" description="SusD-like N-terminal" evidence="9">
    <location>
        <begin position="113"/>
        <end position="211"/>
    </location>
</feature>
<keyword evidence="5" id="KW-0998">Cell outer membrane</keyword>
<proteinExistence type="inferred from homology"/>
<name>A0A414FHT8_9BACT</name>
<evidence type="ECO:0000256" key="4">
    <source>
        <dbReference type="ARBA" id="ARBA00023136"/>
    </source>
</evidence>
<dbReference type="RefSeq" id="WP_118166280.1">
    <property type="nucleotide sequence ID" value="NZ_QSJG01000059.1"/>
</dbReference>
<dbReference type="GO" id="GO:0009279">
    <property type="term" value="C:cell outer membrane"/>
    <property type="evidence" value="ECO:0007669"/>
    <property type="project" value="UniProtKB-SubCell"/>
</dbReference>
<dbReference type="Gene3D" id="1.25.40.390">
    <property type="match status" value="1"/>
</dbReference>
<evidence type="ECO:0000256" key="5">
    <source>
        <dbReference type="ARBA" id="ARBA00023237"/>
    </source>
</evidence>
<dbReference type="Pfam" id="PF07980">
    <property type="entry name" value="SusD_RagB"/>
    <property type="match status" value="1"/>
</dbReference>
<dbReference type="Proteomes" id="UP000284361">
    <property type="component" value="Unassembled WGS sequence"/>
</dbReference>
<organism evidence="10 11">
    <name type="scientific">Phocaeicola plebeius</name>
    <dbReference type="NCBI Taxonomy" id="310297"/>
    <lineage>
        <taxon>Bacteria</taxon>
        <taxon>Pseudomonadati</taxon>
        <taxon>Bacteroidota</taxon>
        <taxon>Bacteroidia</taxon>
        <taxon>Bacteroidales</taxon>
        <taxon>Bacteroidaceae</taxon>
        <taxon>Phocaeicola</taxon>
    </lineage>
</organism>
<feature type="region of interest" description="Disordered" evidence="6">
    <location>
        <begin position="416"/>
        <end position="435"/>
    </location>
</feature>
<accession>A0A414FHT8</accession>
<dbReference type="InterPro" id="IPR012944">
    <property type="entry name" value="SusD_RagB_dom"/>
</dbReference>
<evidence type="ECO:0000313" key="10">
    <source>
        <dbReference type="EMBL" id="RHD47000.1"/>
    </source>
</evidence>
<evidence type="ECO:0000256" key="3">
    <source>
        <dbReference type="ARBA" id="ARBA00022729"/>
    </source>
</evidence>
<protein>
    <submittedName>
        <fullName evidence="10">RagB/SusD family nutrient uptake outer membrane protein</fullName>
    </submittedName>
</protein>
<dbReference type="InterPro" id="IPR011990">
    <property type="entry name" value="TPR-like_helical_dom_sf"/>
</dbReference>
<comment type="subcellular location">
    <subcellularLocation>
        <location evidence="1">Cell outer membrane</location>
    </subcellularLocation>
</comment>
<evidence type="ECO:0000256" key="6">
    <source>
        <dbReference type="SAM" id="MobiDB-lite"/>
    </source>
</evidence>
<dbReference type="AlphaFoldDB" id="A0A414FHT8"/>
<feature type="chain" id="PRO_5019354828" evidence="7">
    <location>
        <begin position="22"/>
        <end position="683"/>
    </location>
</feature>
<reference evidence="10 11" key="1">
    <citation type="submission" date="2018-08" db="EMBL/GenBank/DDBJ databases">
        <title>A genome reference for cultivated species of the human gut microbiota.</title>
        <authorList>
            <person name="Zou Y."/>
            <person name="Xue W."/>
            <person name="Luo G."/>
        </authorList>
    </citation>
    <scope>NUCLEOTIDE SEQUENCE [LARGE SCALE GENOMIC DNA]</scope>
    <source>
        <strain evidence="10 11">AM31-10</strain>
    </source>
</reference>
<comment type="similarity">
    <text evidence="2">Belongs to the SusD family.</text>
</comment>
<evidence type="ECO:0000256" key="7">
    <source>
        <dbReference type="SAM" id="SignalP"/>
    </source>
</evidence>
<dbReference type="EMBL" id="QSJG01000059">
    <property type="protein sequence ID" value="RHD47000.1"/>
    <property type="molecule type" value="Genomic_DNA"/>
</dbReference>
<dbReference type="InterPro" id="IPR033985">
    <property type="entry name" value="SusD-like_N"/>
</dbReference>
<evidence type="ECO:0000313" key="11">
    <source>
        <dbReference type="Proteomes" id="UP000284361"/>
    </source>
</evidence>
<evidence type="ECO:0000256" key="1">
    <source>
        <dbReference type="ARBA" id="ARBA00004442"/>
    </source>
</evidence>